<protein>
    <submittedName>
        <fullName evidence="2">G2220 protein</fullName>
    </submittedName>
</protein>
<dbReference type="Pfam" id="PF05368">
    <property type="entry name" value="NmrA"/>
    <property type="match status" value="1"/>
</dbReference>
<dbReference type="InterPro" id="IPR050608">
    <property type="entry name" value="NmrA-type/Isoflavone_red_sf"/>
</dbReference>
<dbReference type="SUPFAM" id="SSF51735">
    <property type="entry name" value="NAD(P)-binding Rossmann-fold domains"/>
    <property type="match status" value="1"/>
</dbReference>
<dbReference type="InterPro" id="IPR036291">
    <property type="entry name" value="NAD(P)-bd_dom_sf"/>
</dbReference>
<name>A0ABP1FLH3_9CHLO</name>
<evidence type="ECO:0000313" key="2">
    <source>
        <dbReference type="EMBL" id="CAL5220241.1"/>
    </source>
</evidence>
<dbReference type="PANTHER" id="PTHR43349">
    <property type="entry name" value="PINORESINOL REDUCTASE-RELATED"/>
    <property type="match status" value="1"/>
</dbReference>
<dbReference type="Gene3D" id="3.90.25.10">
    <property type="entry name" value="UDP-galactose 4-epimerase, domain 1"/>
    <property type="match status" value="1"/>
</dbReference>
<sequence length="322" mass="34867">MVKVLVVGATGFLGSAIAKEAASKGHKVTALVSSESQSKKKEDVQALKSAGIEIATGSLESNTHELVNVLKTVEVVISAVNGPALALQTRLVEAAKQAGTIKQFFPSEFSAFGAIGEDSVPLLFGPKAKTRQAIEAAGVPHTYVVSYGLASYWANGLGELSQKDRVPPAPTGDNKVPYFGTGRTKFVINMEHDIAAYTVMAIGDERVINKQLHIRPPLNMLSQHDLIYIYEDKVFRQLCIGNRLIRSPVTESELDAQISGAPDDIKRTFLQLQKAFTISGTMTPLGANDVEASAIYRDYHYTPIAKYINDLISRFSAQLAEE</sequence>
<dbReference type="InterPro" id="IPR008030">
    <property type="entry name" value="NmrA-like"/>
</dbReference>
<organism evidence="2 3">
    <name type="scientific">Coccomyxa viridis</name>
    <dbReference type="NCBI Taxonomy" id="1274662"/>
    <lineage>
        <taxon>Eukaryota</taxon>
        <taxon>Viridiplantae</taxon>
        <taxon>Chlorophyta</taxon>
        <taxon>core chlorophytes</taxon>
        <taxon>Trebouxiophyceae</taxon>
        <taxon>Trebouxiophyceae incertae sedis</taxon>
        <taxon>Coccomyxaceae</taxon>
        <taxon>Coccomyxa</taxon>
    </lineage>
</organism>
<gene>
    <name evidence="2" type="primary">g2220</name>
    <name evidence="2" type="ORF">VP750_LOCUS1900</name>
</gene>
<keyword evidence="3" id="KW-1185">Reference proteome</keyword>
<dbReference type="Gene3D" id="3.40.50.720">
    <property type="entry name" value="NAD(P)-binding Rossmann-like Domain"/>
    <property type="match status" value="1"/>
</dbReference>
<evidence type="ECO:0000313" key="3">
    <source>
        <dbReference type="Proteomes" id="UP001497392"/>
    </source>
</evidence>
<comment type="caution">
    <text evidence="2">The sequence shown here is derived from an EMBL/GenBank/DDBJ whole genome shotgun (WGS) entry which is preliminary data.</text>
</comment>
<proteinExistence type="predicted"/>
<dbReference type="EMBL" id="CAXHTA020000003">
    <property type="protein sequence ID" value="CAL5220241.1"/>
    <property type="molecule type" value="Genomic_DNA"/>
</dbReference>
<accession>A0ABP1FLH3</accession>
<feature type="domain" description="NmrA-like" evidence="1">
    <location>
        <begin position="3"/>
        <end position="308"/>
    </location>
</feature>
<dbReference type="PANTHER" id="PTHR43349:SF93">
    <property type="entry name" value="ISOFLAVONE REDUCTASE HOMOLOG P3-RELATED"/>
    <property type="match status" value="1"/>
</dbReference>
<evidence type="ECO:0000259" key="1">
    <source>
        <dbReference type="Pfam" id="PF05368"/>
    </source>
</evidence>
<reference evidence="2 3" key="1">
    <citation type="submission" date="2024-06" db="EMBL/GenBank/DDBJ databases">
        <authorList>
            <person name="Kraege A."/>
            <person name="Thomma B."/>
        </authorList>
    </citation>
    <scope>NUCLEOTIDE SEQUENCE [LARGE SCALE GENOMIC DNA]</scope>
</reference>
<dbReference type="Proteomes" id="UP001497392">
    <property type="component" value="Unassembled WGS sequence"/>
</dbReference>